<accession>A0ABP7GN04</accession>
<keyword evidence="2" id="KW-1185">Reference proteome</keyword>
<proteinExistence type="predicted"/>
<evidence type="ECO:0000313" key="1">
    <source>
        <dbReference type="EMBL" id="GAA3769609.1"/>
    </source>
</evidence>
<comment type="caution">
    <text evidence="1">The sequence shown here is derived from an EMBL/GenBank/DDBJ whole genome shotgun (WGS) entry which is preliminary data.</text>
</comment>
<dbReference type="EMBL" id="BAABDU010000004">
    <property type="protein sequence ID" value="GAA3769609.1"/>
    <property type="molecule type" value="Genomic_DNA"/>
</dbReference>
<organism evidence="1 2">
    <name type="scientific">Flavobacterium ginsengiterrae</name>
    <dbReference type="NCBI Taxonomy" id="871695"/>
    <lineage>
        <taxon>Bacteria</taxon>
        <taxon>Pseudomonadati</taxon>
        <taxon>Bacteroidota</taxon>
        <taxon>Flavobacteriia</taxon>
        <taxon>Flavobacteriales</taxon>
        <taxon>Flavobacteriaceae</taxon>
        <taxon>Flavobacterium</taxon>
    </lineage>
</organism>
<sequence>MHRNEKIKTWKITYKDYLNKTFLEELNYKIWSTKGSRFNASHFASASVSLVNAI</sequence>
<reference evidence="2" key="1">
    <citation type="journal article" date="2019" name="Int. J. Syst. Evol. Microbiol.">
        <title>The Global Catalogue of Microorganisms (GCM) 10K type strain sequencing project: providing services to taxonomists for standard genome sequencing and annotation.</title>
        <authorList>
            <consortium name="The Broad Institute Genomics Platform"/>
            <consortium name="The Broad Institute Genome Sequencing Center for Infectious Disease"/>
            <person name="Wu L."/>
            <person name="Ma J."/>
        </authorList>
    </citation>
    <scope>NUCLEOTIDE SEQUENCE [LARGE SCALE GENOMIC DNA]</scope>
    <source>
        <strain evidence="2">JCM 17337</strain>
    </source>
</reference>
<name>A0ABP7GN04_9FLAO</name>
<protein>
    <submittedName>
        <fullName evidence="1">Uncharacterized protein</fullName>
    </submittedName>
</protein>
<gene>
    <name evidence="1" type="ORF">GCM10022423_23830</name>
</gene>
<dbReference type="Proteomes" id="UP001500748">
    <property type="component" value="Unassembled WGS sequence"/>
</dbReference>
<evidence type="ECO:0000313" key="2">
    <source>
        <dbReference type="Proteomes" id="UP001500748"/>
    </source>
</evidence>